<feature type="signal peptide" evidence="2">
    <location>
        <begin position="1"/>
        <end position="30"/>
    </location>
</feature>
<feature type="chain" id="PRO_5017554258" description="DUF8173 domain-containing protein" evidence="2">
    <location>
        <begin position="31"/>
        <end position="318"/>
    </location>
</feature>
<keyword evidence="1" id="KW-1133">Transmembrane helix</keyword>
<comment type="caution">
    <text evidence="4">The sequence shown here is derived from an EMBL/GenBank/DDBJ whole genome shotgun (WGS) entry which is preliminary data.</text>
</comment>
<sequence>MKKGKNYITFTLKLVAIVTMALILAKTAPAAWYKFDRTAEPTFKEEIIISPGETQKNILAFGSRVVVEGKVEESVVVFGGEITVSGEVGRSVVGFGSKVTVRSTAIIREDLVVLGGTLEKEPGCTIGQDTVFIPTGGKFASEIFRKGIFFQLGTIFLALKLISLFFGILLTIFVAGIFPRQIYFAAGKIRTDFWPILGTGFLAMIIYAGLILLSALLLLVIIGIPLLFMAILAGLVLKVFGGTAFSYFFGESFLRAVGVKRMPHIIWTAVIGLVIVTFLGLIPVLGFIFSLVVSLVGWGVAIRTRFGTLDNWFARKRS</sequence>
<keyword evidence="1" id="KW-0812">Transmembrane</keyword>
<dbReference type="AlphaFoldDB" id="A0A3E2BQI8"/>
<dbReference type="EMBL" id="QUAH01000001">
    <property type="protein sequence ID" value="RFT17033.1"/>
    <property type="molecule type" value="Genomic_DNA"/>
</dbReference>
<accession>A0A3E2BQI8</accession>
<gene>
    <name evidence="4" type="ORF">OP8BY_0975</name>
</gene>
<protein>
    <recommendedName>
        <fullName evidence="3">DUF8173 domain-containing protein</fullName>
    </recommendedName>
</protein>
<feature type="transmembrane region" description="Helical" evidence="1">
    <location>
        <begin position="228"/>
        <end position="250"/>
    </location>
</feature>
<feature type="transmembrane region" description="Helical" evidence="1">
    <location>
        <begin position="148"/>
        <end position="175"/>
    </location>
</feature>
<feature type="transmembrane region" description="Helical" evidence="1">
    <location>
        <begin position="196"/>
        <end position="222"/>
    </location>
</feature>
<evidence type="ECO:0000256" key="2">
    <source>
        <dbReference type="SAM" id="SignalP"/>
    </source>
</evidence>
<dbReference type="InterPro" id="IPR058486">
    <property type="entry name" value="DUF8173"/>
</dbReference>
<keyword evidence="2" id="KW-0732">Signal</keyword>
<name>A0A3E2BQI8_9BACT</name>
<dbReference type="Pfam" id="PF26514">
    <property type="entry name" value="DUF8173"/>
    <property type="match status" value="1"/>
</dbReference>
<organism evidence="4 5">
    <name type="scientific">Candidatus Saccharicenans subterraneus</name>
    <dbReference type="NCBI Taxonomy" id="2508984"/>
    <lineage>
        <taxon>Bacteria</taxon>
        <taxon>Candidatus Aminicenantota</taxon>
        <taxon>Candidatus Aminicenantia</taxon>
        <taxon>Candidatus Aminicenantales</taxon>
        <taxon>Candidatus Saccharicenantaceae</taxon>
        <taxon>Candidatus Saccharicenans</taxon>
    </lineage>
</organism>
<feature type="domain" description="DUF8173" evidence="3">
    <location>
        <begin position="161"/>
        <end position="304"/>
    </location>
</feature>
<evidence type="ECO:0000256" key="1">
    <source>
        <dbReference type="SAM" id="Phobius"/>
    </source>
</evidence>
<keyword evidence="1" id="KW-0472">Membrane</keyword>
<evidence type="ECO:0000259" key="3">
    <source>
        <dbReference type="Pfam" id="PF26514"/>
    </source>
</evidence>
<proteinExistence type="predicted"/>
<feature type="transmembrane region" description="Helical" evidence="1">
    <location>
        <begin position="262"/>
        <end position="281"/>
    </location>
</feature>
<reference evidence="4 5" key="1">
    <citation type="submission" date="2018-08" db="EMBL/GenBank/DDBJ databases">
        <title>Genome analysis of the thermophilic bacterium of the candidate phylum Aminicenantes from deep subsurface aquifer revealed its physiology and ecological role.</title>
        <authorList>
            <person name="Kadnikov V.V."/>
            <person name="Mardanov A.V."/>
            <person name="Beletsky A.V."/>
            <person name="Karnachuk O.V."/>
            <person name="Ravin N.V."/>
        </authorList>
    </citation>
    <scope>NUCLEOTIDE SEQUENCE [LARGE SCALE GENOMIC DNA]</scope>
    <source>
        <strain evidence="4">BY38</strain>
    </source>
</reference>
<dbReference type="Proteomes" id="UP000257323">
    <property type="component" value="Unassembled WGS sequence"/>
</dbReference>
<evidence type="ECO:0000313" key="4">
    <source>
        <dbReference type="EMBL" id="RFT17033.1"/>
    </source>
</evidence>
<evidence type="ECO:0000313" key="5">
    <source>
        <dbReference type="Proteomes" id="UP000257323"/>
    </source>
</evidence>